<keyword evidence="5" id="KW-1185">Reference proteome</keyword>
<gene>
    <name evidence="3" type="primary">SPT20</name>
    <name evidence="3 4" type="ordered locus">CAGL0B01353g</name>
</gene>
<accession>Q6FXB1</accession>
<dbReference type="EMBL" id="CR380948">
    <property type="protein sequence ID" value="CAG57928.1"/>
    <property type="molecule type" value="Genomic_DNA"/>
</dbReference>
<dbReference type="OMA" id="YDHTNTV"/>
<dbReference type="GO" id="GO:0000124">
    <property type="term" value="C:SAGA complex"/>
    <property type="evidence" value="ECO:0007669"/>
    <property type="project" value="EnsemblFungi"/>
</dbReference>
<dbReference type="InParanoid" id="Q6FXB1"/>
<dbReference type="Proteomes" id="UP000002428">
    <property type="component" value="Chromosome B"/>
</dbReference>
<dbReference type="InterPro" id="IPR046468">
    <property type="entry name" value="Spt20-like_SEP"/>
</dbReference>
<dbReference type="GO" id="GO:0046695">
    <property type="term" value="C:SLIK (SAGA-like) complex"/>
    <property type="evidence" value="ECO:0007669"/>
    <property type="project" value="EnsemblFungi"/>
</dbReference>
<feature type="region of interest" description="Disordered" evidence="1">
    <location>
        <begin position="583"/>
        <end position="685"/>
    </location>
</feature>
<dbReference type="PANTHER" id="PTHR13526">
    <property type="entry name" value="TRANSCRIPTION FACTOR SPT20 HOMOLOG"/>
    <property type="match status" value="1"/>
</dbReference>
<dbReference type="Pfam" id="PF12090">
    <property type="entry name" value="Spt20_SEP"/>
    <property type="match status" value="1"/>
</dbReference>
<dbReference type="FunCoup" id="Q6FXB1">
    <property type="interactions" value="454"/>
</dbReference>
<dbReference type="GeneID" id="2886507"/>
<dbReference type="RefSeq" id="XP_445028.1">
    <property type="nucleotide sequence ID" value="XM_445028.1"/>
</dbReference>
<dbReference type="GO" id="GO:0036498">
    <property type="term" value="P:IRE1-mediated unfolded protein response"/>
    <property type="evidence" value="ECO:0007669"/>
    <property type="project" value="EnsemblFungi"/>
</dbReference>
<evidence type="ECO:0000313" key="3">
    <source>
        <dbReference type="CGD" id="CAL0127866"/>
    </source>
</evidence>
<dbReference type="GO" id="GO:0006325">
    <property type="term" value="P:chromatin organization"/>
    <property type="evidence" value="ECO:0007669"/>
    <property type="project" value="EnsemblFungi"/>
</dbReference>
<dbReference type="HOGENOM" id="CLU_431618_0_0_1"/>
<dbReference type="PANTHER" id="PTHR13526:SF8">
    <property type="entry name" value="TRANSCRIPTION FACTOR SPT20 HOMOLOG"/>
    <property type="match status" value="1"/>
</dbReference>
<protein>
    <recommendedName>
        <fullName evidence="2">Spt20-like SEP domain-containing protein</fullName>
    </recommendedName>
</protein>
<proteinExistence type="predicted"/>
<dbReference type="GO" id="GO:0003712">
    <property type="term" value="F:transcription coregulator activity"/>
    <property type="evidence" value="ECO:0007669"/>
    <property type="project" value="EnsemblFungi"/>
</dbReference>
<name>Q6FXB1_CANGA</name>
<dbReference type="GO" id="GO:0006357">
    <property type="term" value="P:regulation of transcription by RNA polymerase II"/>
    <property type="evidence" value="ECO:0007669"/>
    <property type="project" value="EnsemblFungi"/>
</dbReference>
<dbReference type="VEuPathDB" id="FungiDB:CAGL0B01353g"/>
<dbReference type="STRING" id="284593.Q6FXB1"/>
<feature type="compositionally biased region" description="Polar residues" evidence="1">
    <location>
        <begin position="254"/>
        <end position="277"/>
    </location>
</feature>
<feature type="region of interest" description="Disordered" evidence="1">
    <location>
        <begin position="316"/>
        <end position="346"/>
    </location>
</feature>
<evidence type="ECO:0000256" key="1">
    <source>
        <dbReference type="SAM" id="MobiDB-lite"/>
    </source>
</evidence>
<sequence length="685" mass="74179">MNGSPNYGQDKSMLGVAVNGVGSPGSPVNMASPGSGVGSGATPSSMATGPANGPGNYTGGQGQQMPRMPGGPAGTGIPTGMNGQALNQRQILQQKMLLRQQQVQQAQHQRQIALQNYENQFNQLLMMHNPRPKRNYAFVETPNELLKKYEQYRPSFEFHIYENNYKICAPANTRLQQQQKNPELTSDGLILNKSNETLREFLEYVARGRIPYAIMEVLRDCNIQFYEGNLILQVYDHTNTVDVTIRSDTKGQDHSNGSPHKSPNAVTSAGHSGNPGNLGQAGAVSIKMESPKPVTGSPAASNLKNQIGAVGNMKEDAEKSGNTTLTQTPGQSKPGENQNTKLDSNQTYKRPRVYRTLLRPNDLSQYYDLMSYADHSRFSDTVYQQLESELLTLTKRNLDLSVPMNPYEHKDKLEDELFTAPYWDENVKGIIHQHRDESTAARTKGVVHHIPEHEDNEQKTSEYEQLMLIMNERTTTSTGATFAAIVAMNAMQKMKRSNENAEDDDAVGGIENGLKGSNNNSTGSKVAMAAAAAAASLGGTMNSETNQFRRLKFIEQWKINKEKRKQQALANNMLPTAYNARISMTTPQNGGSSNGMPQGGNSTEGTGKGKAAAKGAKGGTKRGGSTAAGDKAPKPKKPRKTKAKTADGDAAPKRKKAPTKKKQPSGSEGGTPNVPQTPGTAGSPS</sequence>
<feature type="compositionally biased region" description="Basic residues" evidence="1">
    <location>
        <begin position="634"/>
        <end position="643"/>
    </location>
</feature>
<evidence type="ECO:0000313" key="5">
    <source>
        <dbReference type="Proteomes" id="UP000002428"/>
    </source>
</evidence>
<dbReference type="eggNOG" id="ENOG502QS30">
    <property type="taxonomic scope" value="Eukaryota"/>
</dbReference>
<feature type="compositionally biased region" description="Polar residues" evidence="1">
    <location>
        <begin position="673"/>
        <end position="685"/>
    </location>
</feature>
<organism evidence="4 5">
    <name type="scientific">Candida glabrata (strain ATCC 2001 / BCRC 20586 / JCM 3761 / NBRC 0622 / NRRL Y-65 / CBS 138)</name>
    <name type="common">Yeast</name>
    <name type="synonym">Nakaseomyces glabratus</name>
    <dbReference type="NCBI Taxonomy" id="284593"/>
    <lineage>
        <taxon>Eukaryota</taxon>
        <taxon>Fungi</taxon>
        <taxon>Dikarya</taxon>
        <taxon>Ascomycota</taxon>
        <taxon>Saccharomycotina</taxon>
        <taxon>Saccharomycetes</taxon>
        <taxon>Saccharomycetales</taxon>
        <taxon>Saccharomycetaceae</taxon>
        <taxon>Nakaseomyces</taxon>
    </lineage>
</organism>
<evidence type="ECO:0000259" key="2">
    <source>
        <dbReference type="Pfam" id="PF12090"/>
    </source>
</evidence>
<feature type="domain" description="Spt20-like SEP" evidence="2">
    <location>
        <begin position="150"/>
        <end position="415"/>
    </location>
</feature>
<feature type="compositionally biased region" description="Polar residues" evidence="1">
    <location>
        <begin position="320"/>
        <end position="346"/>
    </location>
</feature>
<feature type="compositionally biased region" description="Polar residues" evidence="1">
    <location>
        <begin position="583"/>
        <end position="604"/>
    </location>
</feature>
<dbReference type="InterPro" id="IPR021950">
    <property type="entry name" value="Spt20"/>
</dbReference>
<feature type="region of interest" description="Disordered" evidence="1">
    <location>
        <begin position="499"/>
        <end position="519"/>
    </location>
</feature>
<dbReference type="CGD" id="CAL0127866">
    <property type="gene designation" value="SPT20"/>
</dbReference>
<feature type="region of interest" description="Disordered" evidence="1">
    <location>
        <begin position="25"/>
        <end position="64"/>
    </location>
</feature>
<dbReference type="KEGG" id="cgr:2886507"/>
<evidence type="ECO:0000313" key="4">
    <source>
        <dbReference type="EMBL" id="CAG57928.1"/>
    </source>
</evidence>
<reference evidence="4 5" key="1">
    <citation type="journal article" date="2004" name="Nature">
        <title>Genome evolution in yeasts.</title>
        <authorList>
            <consortium name="Genolevures"/>
            <person name="Dujon B."/>
            <person name="Sherman D."/>
            <person name="Fischer G."/>
            <person name="Durrens P."/>
            <person name="Casaregola S."/>
            <person name="Lafontaine I."/>
            <person name="de Montigny J."/>
            <person name="Marck C."/>
            <person name="Neuveglise C."/>
            <person name="Talla E."/>
            <person name="Goffard N."/>
            <person name="Frangeul L."/>
            <person name="Aigle M."/>
            <person name="Anthouard V."/>
            <person name="Babour A."/>
            <person name="Barbe V."/>
            <person name="Barnay S."/>
            <person name="Blanchin S."/>
            <person name="Beckerich J.M."/>
            <person name="Beyne E."/>
            <person name="Bleykasten C."/>
            <person name="Boisrame A."/>
            <person name="Boyer J."/>
            <person name="Cattolico L."/>
            <person name="Confanioleri F."/>
            <person name="de Daruvar A."/>
            <person name="Despons L."/>
            <person name="Fabre E."/>
            <person name="Fairhead C."/>
            <person name="Ferry-Dumazet H."/>
            <person name="Groppi A."/>
            <person name="Hantraye F."/>
            <person name="Hennequin C."/>
            <person name="Jauniaux N."/>
            <person name="Joyet P."/>
            <person name="Kachouri R."/>
            <person name="Kerrest A."/>
            <person name="Koszul R."/>
            <person name="Lemaire M."/>
            <person name="Lesur I."/>
            <person name="Ma L."/>
            <person name="Muller H."/>
            <person name="Nicaud J.M."/>
            <person name="Nikolski M."/>
            <person name="Oztas S."/>
            <person name="Ozier-Kalogeropoulos O."/>
            <person name="Pellenz S."/>
            <person name="Potier S."/>
            <person name="Richard G.F."/>
            <person name="Straub M.L."/>
            <person name="Suleau A."/>
            <person name="Swennene D."/>
            <person name="Tekaia F."/>
            <person name="Wesolowski-Louvel M."/>
            <person name="Westhof E."/>
            <person name="Wirth B."/>
            <person name="Zeniou-Meyer M."/>
            <person name="Zivanovic I."/>
            <person name="Bolotin-Fukuhara M."/>
            <person name="Thierry A."/>
            <person name="Bouchier C."/>
            <person name="Caudron B."/>
            <person name="Scarpelli C."/>
            <person name="Gaillardin C."/>
            <person name="Weissenbach J."/>
            <person name="Wincker P."/>
            <person name="Souciet J.L."/>
        </authorList>
    </citation>
    <scope>NUCLEOTIDE SEQUENCE [LARGE SCALE GENOMIC DNA]</scope>
    <source>
        <strain evidence="5">ATCC 2001 / BCRC 20586 / JCM 3761 / NBRC 0622 / NRRL Y-65 / CBS 138</strain>
    </source>
</reference>
<feature type="compositionally biased region" description="Basic residues" evidence="1">
    <location>
        <begin position="653"/>
        <end position="663"/>
    </location>
</feature>
<feature type="region of interest" description="Disordered" evidence="1">
    <location>
        <begin position="247"/>
        <end position="281"/>
    </location>
</feature>
<dbReference type="AlphaFoldDB" id="Q6FXB1"/>